<evidence type="ECO:0000313" key="2">
    <source>
        <dbReference type="EMBL" id="GAD31159.1"/>
    </source>
</evidence>
<accession>A0A0U1P997</accession>
<organism evidence="2 3">
    <name type="scientific">Photobacterium leiognathi lrivu.4.1</name>
    <dbReference type="NCBI Taxonomy" id="1248232"/>
    <lineage>
        <taxon>Bacteria</taxon>
        <taxon>Pseudomonadati</taxon>
        <taxon>Pseudomonadota</taxon>
        <taxon>Gammaproteobacteria</taxon>
        <taxon>Vibrionales</taxon>
        <taxon>Vibrionaceae</taxon>
        <taxon>Photobacterium</taxon>
    </lineage>
</organism>
<dbReference type="Proteomes" id="UP000030675">
    <property type="component" value="Unassembled WGS sequence"/>
</dbReference>
<protein>
    <recommendedName>
        <fullName evidence="4">Lipoprotein</fullName>
    </recommendedName>
</protein>
<gene>
    <name evidence="2" type="ORF">PLEI_2816</name>
</gene>
<sequence>MTVSRLPLALIFAATTLTGCASWLPSSLSFGGNESNSNWVGEYQSAPEMGLTTHLSLKGDHTATTTYEYTNGDPSLKENGNWQALSDTQLQVNMTSHHGLNSERIYTFDPSKQQLTATEETVNGQKYHLGTNGLVLTKQD</sequence>
<dbReference type="AlphaFoldDB" id="A0A0U1P997"/>
<dbReference type="eggNOG" id="COG3650">
    <property type="taxonomic scope" value="Bacteria"/>
</dbReference>
<feature type="signal peptide" evidence="1">
    <location>
        <begin position="1"/>
        <end position="21"/>
    </location>
</feature>
<proteinExistence type="predicted"/>
<evidence type="ECO:0008006" key="4">
    <source>
        <dbReference type="Google" id="ProtNLM"/>
    </source>
</evidence>
<evidence type="ECO:0000256" key="1">
    <source>
        <dbReference type="SAM" id="SignalP"/>
    </source>
</evidence>
<keyword evidence="1" id="KW-0732">Signal</keyword>
<feature type="chain" id="PRO_5006712602" description="Lipoprotein" evidence="1">
    <location>
        <begin position="22"/>
        <end position="140"/>
    </location>
</feature>
<reference evidence="3" key="1">
    <citation type="submission" date="2012-12" db="EMBL/GenBank/DDBJ databases">
        <title>Genome Sequence of Photobacterium leiognathi lrivu.4.1.</title>
        <authorList>
            <person name="Urbanczyk H."/>
            <person name="Ogura Y."/>
            <person name="Hayashi T."/>
            <person name="Dunlap P.V."/>
        </authorList>
    </citation>
    <scope>NUCLEOTIDE SEQUENCE [LARGE SCALE GENOMIC DNA]</scope>
    <source>
        <strain evidence="3">lrivu.4.1</strain>
    </source>
</reference>
<dbReference type="HOGENOM" id="CLU_1843254_0_0_6"/>
<evidence type="ECO:0000313" key="3">
    <source>
        <dbReference type="Proteomes" id="UP000030675"/>
    </source>
</evidence>
<dbReference type="PROSITE" id="PS51257">
    <property type="entry name" value="PROKAR_LIPOPROTEIN"/>
    <property type="match status" value="1"/>
</dbReference>
<dbReference type="EMBL" id="DF196819">
    <property type="protein sequence ID" value="GAD31159.1"/>
    <property type="molecule type" value="Genomic_DNA"/>
</dbReference>
<name>A0A0U1P997_PHOLE</name>
<dbReference type="RefSeq" id="WP_023933913.1">
    <property type="nucleotide sequence ID" value="NZ_DF196819.1"/>
</dbReference>